<evidence type="ECO:0000313" key="3">
    <source>
        <dbReference type="Proteomes" id="UP001597182"/>
    </source>
</evidence>
<feature type="transmembrane region" description="Helical" evidence="1">
    <location>
        <begin position="109"/>
        <end position="127"/>
    </location>
</feature>
<gene>
    <name evidence="2" type="ORF">ACFQ34_26865</name>
</gene>
<protein>
    <recommendedName>
        <fullName evidence="4">Integral membrane protein</fullName>
    </recommendedName>
</protein>
<evidence type="ECO:0000313" key="2">
    <source>
        <dbReference type="EMBL" id="MFD1236926.1"/>
    </source>
</evidence>
<dbReference type="EMBL" id="JBHTMB010000249">
    <property type="protein sequence ID" value="MFD1236926.1"/>
    <property type="molecule type" value="Genomic_DNA"/>
</dbReference>
<sequence>MSTANVTRPGSVTVVVVLTWISAVLQILIGVMLLVVAAAVAPDVDLTVGRGTVVAIGILVLLVGIVTAAVASRLGKGGNGARILVSVLEVLQVAGALATLFTYGRTGPGSGAIGTIAIAVLILVLLWNRRADAFFTR</sequence>
<keyword evidence="1" id="KW-0812">Transmembrane</keyword>
<feature type="transmembrane region" description="Helical" evidence="1">
    <location>
        <begin position="53"/>
        <end position="71"/>
    </location>
</feature>
<evidence type="ECO:0008006" key="4">
    <source>
        <dbReference type="Google" id="ProtNLM"/>
    </source>
</evidence>
<keyword evidence="1" id="KW-1133">Transmembrane helix</keyword>
<name>A0ABW3VP94_9PSEU</name>
<reference evidence="3" key="1">
    <citation type="journal article" date="2019" name="Int. J. Syst. Evol. Microbiol.">
        <title>The Global Catalogue of Microorganisms (GCM) 10K type strain sequencing project: providing services to taxonomists for standard genome sequencing and annotation.</title>
        <authorList>
            <consortium name="The Broad Institute Genomics Platform"/>
            <consortium name="The Broad Institute Genome Sequencing Center for Infectious Disease"/>
            <person name="Wu L."/>
            <person name="Ma J."/>
        </authorList>
    </citation>
    <scope>NUCLEOTIDE SEQUENCE [LARGE SCALE GENOMIC DNA]</scope>
    <source>
        <strain evidence="3">CCUG 49018</strain>
    </source>
</reference>
<feature type="transmembrane region" description="Helical" evidence="1">
    <location>
        <begin position="12"/>
        <end position="41"/>
    </location>
</feature>
<keyword evidence="3" id="KW-1185">Reference proteome</keyword>
<proteinExistence type="predicted"/>
<comment type="caution">
    <text evidence="2">The sequence shown here is derived from an EMBL/GenBank/DDBJ whole genome shotgun (WGS) entry which is preliminary data.</text>
</comment>
<organism evidence="2 3">
    <name type="scientific">Pseudonocardia benzenivorans</name>
    <dbReference type="NCBI Taxonomy" id="228005"/>
    <lineage>
        <taxon>Bacteria</taxon>
        <taxon>Bacillati</taxon>
        <taxon>Actinomycetota</taxon>
        <taxon>Actinomycetes</taxon>
        <taxon>Pseudonocardiales</taxon>
        <taxon>Pseudonocardiaceae</taxon>
        <taxon>Pseudonocardia</taxon>
    </lineage>
</organism>
<evidence type="ECO:0000256" key="1">
    <source>
        <dbReference type="SAM" id="Phobius"/>
    </source>
</evidence>
<dbReference type="RefSeq" id="WP_013676586.1">
    <property type="nucleotide sequence ID" value="NZ_BAABKS010000027.1"/>
</dbReference>
<accession>A0ABW3VP94</accession>
<keyword evidence="1" id="KW-0472">Membrane</keyword>
<feature type="transmembrane region" description="Helical" evidence="1">
    <location>
        <begin position="83"/>
        <end position="103"/>
    </location>
</feature>
<dbReference type="Proteomes" id="UP001597182">
    <property type="component" value="Unassembled WGS sequence"/>
</dbReference>